<evidence type="ECO:0000256" key="3">
    <source>
        <dbReference type="ARBA" id="ARBA00022603"/>
    </source>
</evidence>
<dbReference type="InterPro" id="IPR055361">
    <property type="entry name" value="tRNA_methyltr_TrmB_bact"/>
</dbReference>
<keyword evidence="4 7" id="KW-0808">Transferase</keyword>
<evidence type="ECO:0000256" key="4">
    <source>
        <dbReference type="ARBA" id="ARBA00022679"/>
    </source>
</evidence>
<keyword evidence="6 7" id="KW-0819">tRNA processing</keyword>
<comment type="function">
    <text evidence="2 7">Catalyzes the formation of N(7)-methylguanine at position 46 (m7G46) in tRNA.</text>
</comment>
<comment type="pathway">
    <text evidence="7">tRNA modification; N(7)-methylguanine-tRNA biosynthesis.</text>
</comment>
<evidence type="ECO:0000313" key="8">
    <source>
        <dbReference type="EMBL" id="BET27106.1"/>
    </source>
</evidence>
<dbReference type="PANTHER" id="PTHR23417:SF14">
    <property type="entry name" value="PENTACOTRIPEPTIDE-REPEAT REGION OF PRORP DOMAIN-CONTAINING PROTEIN"/>
    <property type="match status" value="1"/>
</dbReference>
<feature type="binding site" evidence="7">
    <location>
        <position position="118"/>
    </location>
    <ligand>
        <name>S-adenosyl-L-methionine</name>
        <dbReference type="ChEBI" id="CHEBI:59789"/>
    </ligand>
</feature>
<feature type="binding site" evidence="7">
    <location>
        <position position="91"/>
    </location>
    <ligand>
        <name>S-adenosyl-L-methionine</name>
        <dbReference type="ChEBI" id="CHEBI:59789"/>
    </ligand>
</feature>
<feature type="binding site" evidence="7">
    <location>
        <position position="66"/>
    </location>
    <ligand>
        <name>S-adenosyl-L-methionine</name>
        <dbReference type="ChEBI" id="CHEBI:59789"/>
    </ligand>
</feature>
<dbReference type="EMBL" id="AP028947">
    <property type="protein sequence ID" value="BET27106.1"/>
    <property type="molecule type" value="Genomic_DNA"/>
</dbReference>
<evidence type="ECO:0000256" key="2">
    <source>
        <dbReference type="ARBA" id="ARBA00003015"/>
    </source>
</evidence>
<dbReference type="NCBIfam" id="TIGR00091">
    <property type="entry name" value="tRNA (guanosine(46)-N7)-methyltransferase TrmB"/>
    <property type="match status" value="1"/>
</dbReference>
<keyword evidence="3 7" id="KW-0489">Methyltransferase</keyword>
<keyword evidence="5 7" id="KW-0949">S-adenosyl-L-methionine</keyword>
<comment type="caution">
    <text evidence="7">Lacks conserved residue(s) required for the propagation of feature annotation.</text>
</comment>
<dbReference type="Proteomes" id="UP001329151">
    <property type="component" value="Chromosome"/>
</dbReference>
<reference evidence="8 9" key="1">
    <citation type="submission" date="2023-10" db="EMBL/GenBank/DDBJ databases">
        <title>Complete Genome Sequence of Limnobacter thiooxidans CS-K2T, Isolated from freshwater lake sediments in Bavaria, Germany.</title>
        <authorList>
            <person name="Naruki M."/>
            <person name="Watanabe A."/>
            <person name="Warashina T."/>
            <person name="Morita T."/>
            <person name="Arakawa K."/>
        </authorList>
    </citation>
    <scope>NUCLEOTIDE SEQUENCE [LARGE SCALE GENOMIC DNA]</scope>
    <source>
        <strain evidence="8 9">CS-K2</strain>
    </source>
</reference>
<feature type="binding site" evidence="7">
    <location>
        <position position="145"/>
    </location>
    <ligand>
        <name>substrate</name>
    </ligand>
</feature>
<dbReference type="GO" id="GO:0043527">
    <property type="term" value="C:tRNA methyltransferase complex"/>
    <property type="evidence" value="ECO:0007669"/>
    <property type="project" value="TreeGrafter"/>
</dbReference>
<dbReference type="PANTHER" id="PTHR23417">
    <property type="entry name" value="3-DEOXY-D-MANNO-OCTULOSONIC-ACID TRANSFERASE/TRNA GUANINE-N 7 - -METHYLTRANSFERASE"/>
    <property type="match status" value="1"/>
</dbReference>
<dbReference type="KEGG" id="lto:RGQ30_26070"/>
<dbReference type="HAMAP" id="MF_01057">
    <property type="entry name" value="tRNA_methyltr_TrmB"/>
    <property type="match status" value="1"/>
</dbReference>
<dbReference type="InterPro" id="IPR029063">
    <property type="entry name" value="SAM-dependent_MTases_sf"/>
</dbReference>
<protein>
    <recommendedName>
        <fullName evidence="7">tRNA (guanine-N(7)-)-methyltransferase</fullName>
        <ecNumber evidence="7">2.1.1.33</ecNumber>
    </recommendedName>
    <alternativeName>
        <fullName evidence="7">tRNA (guanine(46)-N(7))-methyltransferase</fullName>
    </alternativeName>
    <alternativeName>
        <fullName evidence="7">tRNA(m7G46)-methyltransferase</fullName>
    </alternativeName>
</protein>
<accession>A0AA86J3J0</accession>
<comment type="catalytic activity">
    <reaction evidence="1 7">
        <text>guanosine(46) in tRNA + S-adenosyl-L-methionine = N(7)-methylguanosine(46) in tRNA + S-adenosyl-L-homocysteine</text>
        <dbReference type="Rhea" id="RHEA:42708"/>
        <dbReference type="Rhea" id="RHEA-COMP:10188"/>
        <dbReference type="Rhea" id="RHEA-COMP:10189"/>
        <dbReference type="ChEBI" id="CHEBI:57856"/>
        <dbReference type="ChEBI" id="CHEBI:59789"/>
        <dbReference type="ChEBI" id="CHEBI:74269"/>
        <dbReference type="ChEBI" id="CHEBI:74480"/>
        <dbReference type="EC" id="2.1.1.33"/>
    </reaction>
</comment>
<feature type="binding site" evidence="7">
    <location>
        <position position="141"/>
    </location>
    <ligand>
        <name>S-adenosyl-L-methionine</name>
        <dbReference type="ChEBI" id="CHEBI:59789"/>
    </ligand>
</feature>
<organism evidence="8 9">
    <name type="scientific">Limnobacter thiooxidans</name>
    <dbReference type="NCBI Taxonomy" id="131080"/>
    <lineage>
        <taxon>Bacteria</taxon>
        <taxon>Pseudomonadati</taxon>
        <taxon>Pseudomonadota</taxon>
        <taxon>Betaproteobacteria</taxon>
        <taxon>Burkholderiales</taxon>
        <taxon>Burkholderiaceae</taxon>
        <taxon>Limnobacter</taxon>
    </lineage>
</organism>
<comment type="similarity">
    <text evidence="7">Belongs to the class I-like SAM-binding methyltransferase superfamily. TrmB family.</text>
</comment>
<dbReference type="Pfam" id="PF02390">
    <property type="entry name" value="Methyltransf_4"/>
    <property type="match status" value="1"/>
</dbReference>
<dbReference type="CDD" id="cd02440">
    <property type="entry name" value="AdoMet_MTases"/>
    <property type="match status" value="1"/>
</dbReference>
<sequence>MTDQTPDNPFRDQHIKSFVKRRGHISRAQERAVEEGMPRWGIPYSAQTPIDFEAQWGTTGQPNWLEIGFGMGETTAKIAAAHPQVNYLGVEIYTAGVGSLLKKIEEEGIANIRVISHDVVDVLRDMIPDHSLDKVLLYFPDPWRKARHHKRRLIQPEFVAKLAKKMKPGGLLHCATDWENYAHHMHDVLSVAPDWQNTVSTPFSPRPEDRPLTKFENRGLKLGHGVWDLLYRVR</sequence>
<evidence type="ECO:0000256" key="1">
    <source>
        <dbReference type="ARBA" id="ARBA00000142"/>
    </source>
</evidence>
<dbReference type="GO" id="GO:0008176">
    <property type="term" value="F:tRNA (guanine(46)-N7)-methyltransferase activity"/>
    <property type="evidence" value="ECO:0007669"/>
    <property type="project" value="UniProtKB-UniRule"/>
</dbReference>
<feature type="binding site" evidence="7">
    <location>
        <begin position="213"/>
        <end position="216"/>
    </location>
    <ligand>
        <name>substrate</name>
    </ligand>
</feature>
<evidence type="ECO:0000256" key="6">
    <source>
        <dbReference type="ARBA" id="ARBA00022694"/>
    </source>
</evidence>
<keyword evidence="9" id="KW-1185">Reference proteome</keyword>
<evidence type="ECO:0000313" key="9">
    <source>
        <dbReference type="Proteomes" id="UP001329151"/>
    </source>
</evidence>
<dbReference type="RefSeq" id="WP_130557786.1">
    <property type="nucleotide sequence ID" value="NZ_AP028947.1"/>
</dbReference>
<dbReference type="SUPFAM" id="SSF53335">
    <property type="entry name" value="S-adenosyl-L-methionine-dependent methyltransferases"/>
    <property type="match status" value="1"/>
</dbReference>
<dbReference type="Gene3D" id="3.40.50.150">
    <property type="entry name" value="Vaccinia Virus protein VP39"/>
    <property type="match status" value="1"/>
</dbReference>
<gene>
    <name evidence="7 8" type="primary">trmB</name>
    <name evidence="8" type="ORF">RGQ30_26070</name>
</gene>
<dbReference type="EC" id="2.1.1.33" evidence="7"/>
<evidence type="ECO:0000256" key="7">
    <source>
        <dbReference type="HAMAP-Rule" id="MF_01057"/>
    </source>
</evidence>
<dbReference type="PROSITE" id="PS51625">
    <property type="entry name" value="SAM_MT_TRMB"/>
    <property type="match status" value="1"/>
</dbReference>
<dbReference type="InterPro" id="IPR003358">
    <property type="entry name" value="tRNA_(Gua-N-7)_MeTrfase_Trmb"/>
</dbReference>
<evidence type="ECO:0000256" key="5">
    <source>
        <dbReference type="ARBA" id="ARBA00022691"/>
    </source>
</evidence>
<dbReference type="AlphaFoldDB" id="A0AA86J3J0"/>
<feature type="binding site" evidence="7">
    <location>
        <position position="177"/>
    </location>
    <ligand>
        <name>substrate</name>
    </ligand>
</feature>
<name>A0AA86J3J0_9BURK</name>
<proteinExistence type="inferred from homology"/>